<evidence type="ECO:0000313" key="1">
    <source>
        <dbReference type="EMBL" id="ORE23047.1"/>
    </source>
</evidence>
<organism evidence="1 2">
    <name type="scientific">Rhizopus microsporus</name>
    <dbReference type="NCBI Taxonomy" id="58291"/>
    <lineage>
        <taxon>Eukaryota</taxon>
        <taxon>Fungi</taxon>
        <taxon>Fungi incertae sedis</taxon>
        <taxon>Mucoromycota</taxon>
        <taxon>Mucoromycotina</taxon>
        <taxon>Mucoromycetes</taxon>
        <taxon>Mucorales</taxon>
        <taxon>Mucorineae</taxon>
        <taxon>Rhizopodaceae</taxon>
        <taxon>Rhizopus</taxon>
    </lineage>
</organism>
<sequence length="206" mass="23512">MYDACLEPRPKHVRNLTINATACTLRDFSHLSSKRHTKHLKFFTLLTYATIIIAMFSADTQSRNSRLYQDFIKALRSSIIFSLQNIDTVFLLLLFNIPNPGSPSSSLNKAQLTAKIYWILVMAAPKEKLQGQRVTKVITIHPHTNSPLCYVAVFEEYKHRIASSDCHTAHPLFPKTYQLFSATSINFSVSILDQQPRSRYTTCNVM</sequence>
<gene>
    <name evidence="1" type="ORF">BCV71DRAFT_281089</name>
</gene>
<dbReference type="Proteomes" id="UP000242381">
    <property type="component" value="Unassembled WGS sequence"/>
</dbReference>
<dbReference type="AlphaFoldDB" id="A0A1X0SFV2"/>
<evidence type="ECO:0000313" key="2">
    <source>
        <dbReference type="Proteomes" id="UP000242381"/>
    </source>
</evidence>
<dbReference type="EMBL" id="KV921261">
    <property type="protein sequence ID" value="ORE23047.1"/>
    <property type="molecule type" value="Genomic_DNA"/>
</dbReference>
<reference evidence="1 2" key="1">
    <citation type="journal article" date="2016" name="Proc. Natl. Acad. Sci. U.S.A.">
        <title>Lipid metabolic changes in an early divergent fungus govern the establishment of a mutualistic symbiosis with endobacteria.</title>
        <authorList>
            <person name="Lastovetsky O.A."/>
            <person name="Gaspar M.L."/>
            <person name="Mondo S.J."/>
            <person name="LaButti K.M."/>
            <person name="Sandor L."/>
            <person name="Grigoriev I.V."/>
            <person name="Henry S.A."/>
            <person name="Pawlowska T.E."/>
        </authorList>
    </citation>
    <scope>NUCLEOTIDE SEQUENCE [LARGE SCALE GENOMIC DNA]</scope>
    <source>
        <strain evidence="1 2">ATCC 11559</strain>
    </source>
</reference>
<protein>
    <submittedName>
        <fullName evidence="1">Uncharacterized protein</fullName>
    </submittedName>
</protein>
<accession>A0A1X0SFV2</accession>
<name>A0A1X0SFV2_RHIZD</name>
<proteinExistence type="predicted"/>